<dbReference type="AlphaFoldDB" id="A0A2P2JCB0"/>
<organism evidence="1">
    <name type="scientific">Rhizophora mucronata</name>
    <name type="common">Asiatic mangrove</name>
    <dbReference type="NCBI Taxonomy" id="61149"/>
    <lineage>
        <taxon>Eukaryota</taxon>
        <taxon>Viridiplantae</taxon>
        <taxon>Streptophyta</taxon>
        <taxon>Embryophyta</taxon>
        <taxon>Tracheophyta</taxon>
        <taxon>Spermatophyta</taxon>
        <taxon>Magnoliopsida</taxon>
        <taxon>eudicotyledons</taxon>
        <taxon>Gunneridae</taxon>
        <taxon>Pentapetalae</taxon>
        <taxon>rosids</taxon>
        <taxon>fabids</taxon>
        <taxon>Malpighiales</taxon>
        <taxon>Rhizophoraceae</taxon>
        <taxon>Rhizophora</taxon>
    </lineage>
</organism>
<dbReference type="Pfam" id="PF04720">
    <property type="entry name" value="PDDEXK_6"/>
    <property type="match status" value="1"/>
</dbReference>
<dbReference type="InterPro" id="IPR006502">
    <property type="entry name" value="PDDEXK-like"/>
</dbReference>
<name>A0A2P2JCB0_RHIMU</name>
<evidence type="ECO:0000313" key="1">
    <source>
        <dbReference type="EMBL" id="MBW91116.1"/>
    </source>
</evidence>
<dbReference type="EMBL" id="GGEC01010633">
    <property type="protein sequence ID" value="MBW91116.1"/>
    <property type="molecule type" value="Transcribed_RNA"/>
</dbReference>
<proteinExistence type="predicted"/>
<dbReference type="PANTHER" id="PTHR31579">
    <property type="entry name" value="OS03G0796600 PROTEIN"/>
    <property type="match status" value="1"/>
</dbReference>
<reference evidence="1" key="1">
    <citation type="submission" date="2018-02" db="EMBL/GenBank/DDBJ databases">
        <title>Rhizophora mucronata_Transcriptome.</title>
        <authorList>
            <person name="Meera S.P."/>
            <person name="Sreeshan A."/>
            <person name="Augustine A."/>
        </authorList>
    </citation>
    <scope>NUCLEOTIDE SEQUENCE</scope>
    <source>
        <tissue evidence="1">Leaf</tissue>
    </source>
</reference>
<accession>A0A2P2JCB0</accession>
<dbReference type="PANTHER" id="PTHR31579:SF58">
    <property type="entry name" value="PLANT-SPECIFIC DOMAIN TIGR01615 FAMILY PROTEIN"/>
    <property type="match status" value="1"/>
</dbReference>
<protein>
    <submittedName>
        <fullName evidence="1">Uncharacterized protein</fullName>
    </submittedName>
</protein>
<sequence length="294" mass="33239">MAQAMAEKPMGRWKSEEIEEFSDNSASFADIFFGFVEGQAEATEIPCDSGDYYGDYAEGEDNSCIEDTKTFWETQNQLLQGTLYRTSSFETKIRKSTKEAVKEITGIGIYCVCRKQAAGACRDCLQAEISLRLQAEGYDCAICKSKWKSFQDVPSGEHTYLEVVNQFSKKGDVRVVIELNFRAEFEIARASEGYNQLINRLPEVFVGKAERLSALIKILCSAAKMCMKEKKMHLAPWRRQKYMQSKWLGACEKTKLAPLPFKFSGRPAKSRASMLTCDLLDTMPVLHRTAVKVL</sequence>
<dbReference type="NCBIfam" id="TIGR01615">
    <property type="entry name" value="A_thal_3542"/>
    <property type="match status" value="1"/>
</dbReference>